<evidence type="ECO:0000313" key="2">
    <source>
        <dbReference type="EMBL" id="GAI08514.1"/>
    </source>
</evidence>
<feature type="non-terminal residue" evidence="2">
    <location>
        <position position="61"/>
    </location>
</feature>
<keyword evidence="1" id="KW-0812">Transmembrane</keyword>
<name>X1MQ84_9ZZZZ</name>
<organism evidence="2">
    <name type="scientific">marine sediment metagenome</name>
    <dbReference type="NCBI Taxonomy" id="412755"/>
    <lineage>
        <taxon>unclassified sequences</taxon>
        <taxon>metagenomes</taxon>
        <taxon>ecological metagenomes</taxon>
    </lineage>
</organism>
<protein>
    <submittedName>
        <fullName evidence="2">Uncharacterized protein</fullName>
    </submittedName>
</protein>
<reference evidence="2" key="1">
    <citation type="journal article" date="2014" name="Front. Microbiol.">
        <title>High frequency of phylogenetically diverse reductive dehalogenase-homologous genes in deep subseafloor sedimentary metagenomes.</title>
        <authorList>
            <person name="Kawai M."/>
            <person name="Futagami T."/>
            <person name="Toyoda A."/>
            <person name="Takaki Y."/>
            <person name="Nishi S."/>
            <person name="Hori S."/>
            <person name="Arai W."/>
            <person name="Tsubouchi T."/>
            <person name="Morono Y."/>
            <person name="Uchiyama I."/>
            <person name="Ito T."/>
            <person name="Fujiyama A."/>
            <person name="Inagaki F."/>
            <person name="Takami H."/>
        </authorList>
    </citation>
    <scope>NUCLEOTIDE SEQUENCE</scope>
    <source>
        <strain evidence="2">Expedition CK06-06</strain>
    </source>
</reference>
<accession>X1MQ84</accession>
<sequence>MDSTDRSIMFFIVFGVIGAVIAGPAGVIIGGILGVCLSRVRRHKHDWQNQTLYDANGKPAG</sequence>
<dbReference type="AlphaFoldDB" id="X1MQ84"/>
<keyword evidence="1" id="KW-1133">Transmembrane helix</keyword>
<comment type="caution">
    <text evidence="2">The sequence shown here is derived from an EMBL/GenBank/DDBJ whole genome shotgun (WGS) entry which is preliminary data.</text>
</comment>
<gene>
    <name evidence="2" type="ORF">S06H3_21760</name>
</gene>
<evidence type="ECO:0000256" key="1">
    <source>
        <dbReference type="SAM" id="Phobius"/>
    </source>
</evidence>
<feature type="transmembrane region" description="Helical" evidence="1">
    <location>
        <begin position="12"/>
        <end position="37"/>
    </location>
</feature>
<keyword evidence="1" id="KW-0472">Membrane</keyword>
<proteinExistence type="predicted"/>
<dbReference type="EMBL" id="BARV01011482">
    <property type="protein sequence ID" value="GAI08514.1"/>
    <property type="molecule type" value="Genomic_DNA"/>
</dbReference>